<evidence type="ECO:0000256" key="3">
    <source>
        <dbReference type="ARBA" id="ARBA00004961"/>
    </source>
</evidence>
<dbReference type="UniPathway" id="UPA00115">
    <property type="reaction ID" value="UER00409"/>
</dbReference>
<comment type="catalytic activity">
    <reaction evidence="1 7">
        <text>6-phospho-D-glucono-1,5-lactone + H2O = 6-phospho-D-gluconate + H(+)</text>
        <dbReference type="Rhea" id="RHEA:12556"/>
        <dbReference type="ChEBI" id="CHEBI:15377"/>
        <dbReference type="ChEBI" id="CHEBI:15378"/>
        <dbReference type="ChEBI" id="CHEBI:57955"/>
        <dbReference type="ChEBI" id="CHEBI:58759"/>
        <dbReference type="EC" id="3.1.1.31"/>
    </reaction>
</comment>
<dbReference type="EMBL" id="WHPF01000011">
    <property type="protein sequence ID" value="NNV56811.1"/>
    <property type="molecule type" value="Genomic_DNA"/>
</dbReference>
<comment type="pathway">
    <text evidence="3 7">Carbohydrate degradation; pentose phosphate pathway; D-ribulose 5-phosphate from D-glucose 6-phosphate (oxidative stage): step 2/3.</text>
</comment>
<dbReference type="InterPro" id="IPR037171">
    <property type="entry name" value="NagB/RpiA_transferase-like"/>
</dbReference>
<organism evidence="9 10">
    <name type="scientific">Limnovirga soli</name>
    <dbReference type="NCBI Taxonomy" id="2656915"/>
    <lineage>
        <taxon>Bacteria</taxon>
        <taxon>Pseudomonadati</taxon>
        <taxon>Bacteroidota</taxon>
        <taxon>Chitinophagia</taxon>
        <taxon>Chitinophagales</taxon>
        <taxon>Chitinophagaceae</taxon>
        <taxon>Limnovirga</taxon>
    </lineage>
</organism>
<dbReference type="Pfam" id="PF01182">
    <property type="entry name" value="Glucosamine_iso"/>
    <property type="match status" value="1"/>
</dbReference>
<dbReference type="InterPro" id="IPR006148">
    <property type="entry name" value="Glc/Gal-6P_isomerase"/>
</dbReference>
<dbReference type="Proteomes" id="UP000598971">
    <property type="component" value="Unassembled WGS sequence"/>
</dbReference>
<dbReference type="PANTHER" id="PTHR11054">
    <property type="entry name" value="6-PHOSPHOGLUCONOLACTONASE"/>
    <property type="match status" value="1"/>
</dbReference>
<dbReference type="EC" id="3.1.1.31" evidence="5 7"/>
<dbReference type="RefSeq" id="WP_171608757.1">
    <property type="nucleotide sequence ID" value="NZ_WHPF01000011.1"/>
</dbReference>
<proteinExistence type="inferred from homology"/>
<keyword evidence="7 9" id="KW-0378">Hydrolase</keyword>
<feature type="domain" description="Glucosamine/galactosamine-6-phosphate isomerase" evidence="8">
    <location>
        <begin position="11"/>
        <end position="235"/>
    </location>
</feature>
<comment type="function">
    <text evidence="2 7">Hydrolysis of 6-phosphogluconolactone to 6-phosphogluconate.</text>
</comment>
<keyword evidence="10" id="KW-1185">Reference proteome</keyword>
<dbReference type="Gene3D" id="3.40.50.1360">
    <property type="match status" value="1"/>
</dbReference>
<dbReference type="InterPro" id="IPR039104">
    <property type="entry name" value="6PGL"/>
</dbReference>
<sequence length="245" mass="27210">MQLHIFPGLNDLSVAVADWMVETIKTTLQHKNRCTLVLSGGNTPKKLNALLCSPAYIDKIDWAKVHIFFGDERFVPLNDERNNAKLALDTLLHHVPVLKQNIHIMRTEGISPEDAAAAYETILQSYFPSHTAGEEKSFDIVLLGMGDDGHTLSLFPGKTDVIDETKKLCTSLWLQAQDMYRVTLTHPIVNKAANIAFLTNGTGKAASLQQVLKGSYQPYMYPSQIIQPLNGQLHWFVDEAAAALL</sequence>
<gene>
    <name evidence="7 9" type="primary">pgl</name>
    <name evidence="9" type="ORF">GD597_15165</name>
</gene>
<evidence type="ECO:0000256" key="5">
    <source>
        <dbReference type="ARBA" id="ARBA00013198"/>
    </source>
</evidence>
<dbReference type="GO" id="GO:0017057">
    <property type="term" value="F:6-phosphogluconolactonase activity"/>
    <property type="evidence" value="ECO:0007669"/>
    <property type="project" value="UniProtKB-UniRule"/>
</dbReference>
<name>A0A8J8JXZ1_9BACT</name>
<dbReference type="GO" id="GO:0006098">
    <property type="term" value="P:pentose-phosphate shunt"/>
    <property type="evidence" value="ECO:0007669"/>
    <property type="project" value="UniProtKB-UniPathway"/>
</dbReference>
<evidence type="ECO:0000256" key="6">
    <source>
        <dbReference type="ARBA" id="ARBA00020337"/>
    </source>
</evidence>
<accession>A0A8J8JXZ1</accession>
<dbReference type="GO" id="GO:0005975">
    <property type="term" value="P:carbohydrate metabolic process"/>
    <property type="evidence" value="ECO:0007669"/>
    <property type="project" value="UniProtKB-UniRule"/>
</dbReference>
<dbReference type="NCBIfam" id="TIGR01198">
    <property type="entry name" value="pgl"/>
    <property type="match status" value="1"/>
</dbReference>
<evidence type="ECO:0000256" key="2">
    <source>
        <dbReference type="ARBA" id="ARBA00002681"/>
    </source>
</evidence>
<evidence type="ECO:0000313" key="9">
    <source>
        <dbReference type="EMBL" id="NNV56811.1"/>
    </source>
</evidence>
<evidence type="ECO:0000256" key="1">
    <source>
        <dbReference type="ARBA" id="ARBA00000832"/>
    </source>
</evidence>
<dbReference type="CDD" id="cd01400">
    <property type="entry name" value="6PGL"/>
    <property type="match status" value="1"/>
</dbReference>
<reference evidence="9" key="1">
    <citation type="submission" date="2019-10" db="EMBL/GenBank/DDBJ databases">
        <title>Draft genome sequence of Panacibacter sp. KCS-6.</title>
        <authorList>
            <person name="Yim K.J."/>
        </authorList>
    </citation>
    <scope>NUCLEOTIDE SEQUENCE</scope>
    <source>
        <strain evidence="9">KCS-6</strain>
    </source>
</reference>
<comment type="similarity">
    <text evidence="4 7">Belongs to the glucosamine/galactosamine-6-phosphate isomerase family. 6-phosphogluconolactonase subfamily.</text>
</comment>
<dbReference type="PANTHER" id="PTHR11054:SF0">
    <property type="entry name" value="6-PHOSPHOGLUCONOLACTONASE"/>
    <property type="match status" value="1"/>
</dbReference>
<comment type="caution">
    <text evidence="9">The sequence shown here is derived from an EMBL/GenBank/DDBJ whole genome shotgun (WGS) entry which is preliminary data.</text>
</comment>
<evidence type="ECO:0000313" key="10">
    <source>
        <dbReference type="Proteomes" id="UP000598971"/>
    </source>
</evidence>
<evidence type="ECO:0000259" key="8">
    <source>
        <dbReference type="Pfam" id="PF01182"/>
    </source>
</evidence>
<evidence type="ECO:0000256" key="7">
    <source>
        <dbReference type="RuleBase" id="RU365095"/>
    </source>
</evidence>
<dbReference type="InterPro" id="IPR005900">
    <property type="entry name" value="6-phosphogluconolactonase_DevB"/>
</dbReference>
<dbReference type="AlphaFoldDB" id="A0A8J8JXZ1"/>
<protein>
    <recommendedName>
        <fullName evidence="6 7">6-phosphogluconolactonase</fullName>
        <shortName evidence="7">6PGL</shortName>
        <ecNumber evidence="5 7">3.1.1.31</ecNumber>
    </recommendedName>
</protein>
<dbReference type="SUPFAM" id="SSF100950">
    <property type="entry name" value="NagB/RpiA/CoA transferase-like"/>
    <property type="match status" value="1"/>
</dbReference>
<evidence type="ECO:0000256" key="4">
    <source>
        <dbReference type="ARBA" id="ARBA00010662"/>
    </source>
</evidence>